<sequence length="105" mass="12177">MKSESADNIFIPQVSNGRIPIVGQEFESNEAAYGFYNQYAREAGFSTQMSNSKKKKDTKETYWKMFVFSKEGKLMKLTNGNIKMRCRELVKEIVDKQDLDVVLDY</sequence>
<reference evidence="3" key="1">
    <citation type="submission" date="2024-07" db="EMBL/GenBank/DDBJ databases">
        <title>Two chromosome-level genome assemblies of Korean endemic species Abeliophyllum distichum and Forsythia ovata (Oleaceae).</title>
        <authorList>
            <person name="Jang H."/>
        </authorList>
    </citation>
    <scope>NUCLEOTIDE SEQUENCE [LARGE SCALE GENOMIC DNA]</scope>
</reference>
<dbReference type="EMBL" id="JBFOLK010000008">
    <property type="protein sequence ID" value="KAL2492633.1"/>
    <property type="molecule type" value="Genomic_DNA"/>
</dbReference>
<dbReference type="PANTHER" id="PTHR46328:SF27">
    <property type="entry name" value="OS12G0287500 PROTEIN"/>
    <property type="match status" value="1"/>
</dbReference>
<gene>
    <name evidence="2" type="ORF">Adt_28261</name>
</gene>
<protein>
    <submittedName>
        <fullName evidence="2">Protein FAR1-RELATED SEQUENCE</fullName>
    </submittedName>
</protein>
<evidence type="ECO:0000259" key="1">
    <source>
        <dbReference type="Pfam" id="PF03101"/>
    </source>
</evidence>
<dbReference type="PANTHER" id="PTHR46328">
    <property type="entry name" value="FAR-RED IMPAIRED RESPONSIVE (FAR1) FAMILY PROTEIN-RELATED"/>
    <property type="match status" value="1"/>
</dbReference>
<feature type="domain" description="FAR1" evidence="1">
    <location>
        <begin position="35"/>
        <end position="76"/>
    </location>
</feature>
<proteinExistence type="predicted"/>
<dbReference type="AlphaFoldDB" id="A0ABD1RW21"/>
<accession>A0ABD1RW21</accession>
<organism evidence="2 3">
    <name type="scientific">Abeliophyllum distichum</name>
    <dbReference type="NCBI Taxonomy" id="126358"/>
    <lineage>
        <taxon>Eukaryota</taxon>
        <taxon>Viridiplantae</taxon>
        <taxon>Streptophyta</taxon>
        <taxon>Embryophyta</taxon>
        <taxon>Tracheophyta</taxon>
        <taxon>Spermatophyta</taxon>
        <taxon>Magnoliopsida</taxon>
        <taxon>eudicotyledons</taxon>
        <taxon>Gunneridae</taxon>
        <taxon>Pentapetalae</taxon>
        <taxon>asterids</taxon>
        <taxon>lamiids</taxon>
        <taxon>Lamiales</taxon>
        <taxon>Oleaceae</taxon>
        <taxon>Forsythieae</taxon>
        <taxon>Abeliophyllum</taxon>
    </lineage>
</organism>
<dbReference type="Proteomes" id="UP001604336">
    <property type="component" value="Unassembled WGS sequence"/>
</dbReference>
<dbReference type="Pfam" id="PF03101">
    <property type="entry name" value="FAR1"/>
    <property type="match status" value="1"/>
</dbReference>
<evidence type="ECO:0000313" key="3">
    <source>
        <dbReference type="Proteomes" id="UP001604336"/>
    </source>
</evidence>
<comment type="caution">
    <text evidence="2">The sequence shown here is derived from an EMBL/GenBank/DDBJ whole genome shotgun (WGS) entry which is preliminary data.</text>
</comment>
<keyword evidence="3" id="KW-1185">Reference proteome</keyword>
<name>A0ABD1RW21_9LAMI</name>
<dbReference type="InterPro" id="IPR004330">
    <property type="entry name" value="FAR1_DNA_bnd_dom"/>
</dbReference>
<evidence type="ECO:0000313" key="2">
    <source>
        <dbReference type="EMBL" id="KAL2492633.1"/>
    </source>
</evidence>